<feature type="domain" description="RlpA-like protein double-psi beta-barrel" evidence="5">
    <location>
        <begin position="24"/>
        <end position="111"/>
    </location>
</feature>
<dbReference type="Gene3D" id="2.40.40.10">
    <property type="entry name" value="RlpA-like domain"/>
    <property type="match status" value="1"/>
</dbReference>
<evidence type="ECO:0000256" key="3">
    <source>
        <dbReference type="HAMAP-Rule" id="MF_02071"/>
    </source>
</evidence>
<comment type="function">
    <text evidence="3">Lytic transglycosylase with a strong preference for naked glycan strands that lack stem peptides.</text>
</comment>
<reference evidence="6 7" key="1">
    <citation type="journal article" date="2013" name="Genome Announc.">
        <title>Genome Sequence of Moraxella macacae 0408225, a Novel Bacterial Species Isolated from a Cynomolgus Macaque with Epistaxis.</title>
        <authorList>
            <person name="Ladner J.T."/>
            <person name="Whitehouse C.A."/>
            <person name="Koroleva G.I."/>
            <person name="Palacios G.F."/>
        </authorList>
    </citation>
    <scope>NUCLEOTIDE SEQUENCE [LARGE SCALE GENOMIC DNA]</scope>
    <source>
        <strain evidence="6 7">0408225</strain>
    </source>
</reference>
<evidence type="ECO:0000256" key="1">
    <source>
        <dbReference type="ARBA" id="ARBA00023239"/>
    </source>
</evidence>
<dbReference type="OrthoDB" id="9779128at2"/>
<feature type="chain" id="PRO_5009992215" description="Endolytic peptidoglycan transglycosylase RlpA" evidence="3">
    <location>
        <begin position="24"/>
        <end position="116"/>
    </location>
</feature>
<dbReference type="AlphaFoldDB" id="L2F773"/>
<keyword evidence="7" id="KW-1185">Reference proteome</keyword>
<evidence type="ECO:0000313" key="7">
    <source>
        <dbReference type="Proteomes" id="UP000023795"/>
    </source>
</evidence>
<evidence type="ECO:0000313" key="6">
    <source>
        <dbReference type="EMBL" id="ELA08934.1"/>
    </source>
</evidence>
<organism evidence="6 7">
    <name type="scientific">Moraxella macacae 0408225</name>
    <dbReference type="NCBI Taxonomy" id="1230338"/>
    <lineage>
        <taxon>Bacteria</taxon>
        <taxon>Pseudomonadati</taxon>
        <taxon>Pseudomonadota</taxon>
        <taxon>Gammaproteobacteria</taxon>
        <taxon>Moraxellales</taxon>
        <taxon>Moraxellaceae</taxon>
        <taxon>Moraxella</taxon>
    </lineage>
</organism>
<dbReference type="InterPro" id="IPR034718">
    <property type="entry name" value="RlpA"/>
</dbReference>
<dbReference type="GO" id="GO:0008932">
    <property type="term" value="F:lytic endotransglycosylase activity"/>
    <property type="evidence" value="ECO:0007669"/>
    <property type="project" value="UniProtKB-UniRule"/>
</dbReference>
<dbReference type="STRING" id="1230338.MOMA_00945"/>
<dbReference type="eggNOG" id="COG0797">
    <property type="taxonomic scope" value="Bacteria"/>
</dbReference>
<dbReference type="EC" id="4.2.2.-" evidence="3"/>
<dbReference type="HAMAP" id="MF_02071">
    <property type="entry name" value="RlpA"/>
    <property type="match status" value="1"/>
</dbReference>
<dbReference type="PANTHER" id="PTHR34183">
    <property type="entry name" value="ENDOLYTIC PEPTIDOGLYCAN TRANSGLYCOSYLASE RLPA"/>
    <property type="match status" value="1"/>
</dbReference>
<dbReference type="PATRIC" id="fig|1230338.3.peg.202"/>
<dbReference type="Proteomes" id="UP000023795">
    <property type="component" value="Unassembled WGS sequence"/>
</dbReference>
<keyword evidence="2 3" id="KW-0961">Cell wall biogenesis/degradation</keyword>
<protein>
    <recommendedName>
        <fullName evidence="3">Endolytic peptidoglycan transglycosylase RlpA</fullName>
        <ecNumber evidence="3">4.2.2.-</ecNumber>
    </recommendedName>
</protein>
<proteinExistence type="inferred from homology"/>
<keyword evidence="6" id="KW-0449">Lipoprotein</keyword>
<sequence length="116" mass="12384" precursor="true">MKNLLITLVTMTATMTTAVSAHANIASWYGGKFHGKRTASGEIFNQHGLTVASNTHKLGSKLKVTNRANGKSVIVRVTDRGGFAKYGRTLDLSKGAFQKIASLGTGAIKVDIEKLH</sequence>
<evidence type="ECO:0000259" key="5">
    <source>
        <dbReference type="Pfam" id="PF03330"/>
    </source>
</evidence>
<dbReference type="SUPFAM" id="SSF50685">
    <property type="entry name" value="Barwin-like endoglucanases"/>
    <property type="match status" value="1"/>
</dbReference>
<dbReference type="InterPro" id="IPR036908">
    <property type="entry name" value="RlpA-like_sf"/>
</dbReference>
<dbReference type="CDD" id="cd22268">
    <property type="entry name" value="DPBB_RlpA-like"/>
    <property type="match status" value="1"/>
</dbReference>
<comment type="caution">
    <text evidence="6">The sequence shown here is derived from an EMBL/GenBank/DDBJ whole genome shotgun (WGS) entry which is preliminary data.</text>
</comment>
<feature type="signal peptide" evidence="3">
    <location>
        <begin position="1"/>
        <end position="23"/>
    </location>
</feature>
<dbReference type="RefSeq" id="WP_009501333.1">
    <property type="nucleotide sequence ID" value="NZ_ANIN01000001.1"/>
</dbReference>
<dbReference type="InterPro" id="IPR009009">
    <property type="entry name" value="RlpA-like_DPBB"/>
</dbReference>
<keyword evidence="1 3" id="KW-0456">Lyase</keyword>
<dbReference type="GO" id="GO:0000270">
    <property type="term" value="P:peptidoglycan metabolic process"/>
    <property type="evidence" value="ECO:0007669"/>
    <property type="project" value="UniProtKB-UniRule"/>
</dbReference>
<dbReference type="Pfam" id="PF03330">
    <property type="entry name" value="DPBB_1"/>
    <property type="match status" value="1"/>
</dbReference>
<dbReference type="PANTHER" id="PTHR34183:SF1">
    <property type="entry name" value="ENDOLYTIC PEPTIDOGLYCAN TRANSGLYCOSYLASE RLPA"/>
    <property type="match status" value="1"/>
</dbReference>
<accession>L2F773</accession>
<keyword evidence="3" id="KW-0732">Signal</keyword>
<dbReference type="EMBL" id="ANIN01000001">
    <property type="protein sequence ID" value="ELA08934.1"/>
    <property type="molecule type" value="Genomic_DNA"/>
</dbReference>
<evidence type="ECO:0000256" key="4">
    <source>
        <dbReference type="RuleBase" id="RU003495"/>
    </source>
</evidence>
<dbReference type="GO" id="GO:0071555">
    <property type="term" value="P:cell wall organization"/>
    <property type="evidence" value="ECO:0007669"/>
    <property type="project" value="UniProtKB-KW"/>
</dbReference>
<evidence type="ECO:0000256" key="2">
    <source>
        <dbReference type="ARBA" id="ARBA00023316"/>
    </source>
</evidence>
<name>L2F773_9GAMM</name>
<dbReference type="InterPro" id="IPR012997">
    <property type="entry name" value="RplA"/>
</dbReference>
<comment type="similarity">
    <text evidence="3 4">Belongs to the RlpA family.</text>
</comment>
<dbReference type="NCBIfam" id="TIGR00413">
    <property type="entry name" value="rlpA"/>
    <property type="match status" value="1"/>
</dbReference>
<gene>
    <name evidence="3" type="primary">rlpA</name>
    <name evidence="6" type="ORF">MOMA_00945</name>
</gene>